<dbReference type="InterPro" id="IPR003105">
    <property type="entry name" value="SRA_YDG"/>
</dbReference>
<dbReference type="GO" id="GO:0044027">
    <property type="term" value="P:negative regulation of gene expression via chromosomal CpG island methylation"/>
    <property type="evidence" value="ECO:0007669"/>
    <property type="project" value="TreeGrafter"/>
</dbReference>
<evidence type="ECO:0000313" key="5">
    <source>
        <dbReference type="EMBL" id="KAF5361534.1"/>
    </source>
</evidence>
<evidence type="ECO:0000313" key="6">
    <source>
        <dbReference type="Proteomes" id="UP000559256"/>
    </source>
</evidence>
<dbReference type="GO" id="GO:0016567">
    <property type="term" value="P:protein ubiquitination"/>
    <property type="evidence" value="ECO:0007669"/>
    <property type="project" value="TreeGrafter"/>
</dbReference>
<accession>A0A8H5GAS2</accession>
<dbReference type="AlphaFoldDB" id="A0A8H5GAS2"/>
<dbReference type="Proteomes" id="UP000559256">
    <property type="component" value="Unassembled WGS sequence"/>
</dbReference>
<dbReference type="GO" id="GO:0061630">
    <property type="term" value="F:ubiquitin protein ligase activity"/>
    <property type="evidence" value="ECO:0007669"/>
    <property type="project" value="TreeGrafter"/>
</dbReference>
<dbReference type="InterPro" id="IPR036987">
    <property type="entry name" value="SRA-YDG_sf"/>
</dbReference>
<dbReference type="Gene3D" id="2.30.280.10">
    <property type="entry name" value="SRA-YDG"/>
    <property type="match status" value="1"/>
</dbReference>
<dbReference type="Pfam" id="PF02182">
    <property type="entry name" value="SAD_SRA"/>
    <property type="match status" value="1"/>
</dbReference>
<evidence type="ECO:0000256" key="1">
    <source>
        <dbReference type="ARBA" id="ARBA00023242"/>
    </source>
</evidence>
<comment type="subcellular location">
    <subcellularLocation>
        <location evidence="2">Nucleus</location>
    </subcellularLocation>
</comment>
<sequence length="212" mass="24100">MEKMRQRFMPEYQENVAFQRQSQDAKPKKYRTRRSRSKSDDDDDEARIGHVEGVKIGQVFEKRKDLSDAGVHTPLYAGISGNSKHGAFSIVVSGKYEDDIDEGDTIYYTGAGGRVDSFGNSGPQTEDQSFEHLQNKWLLMSWELGTSVRVSRGSGGHSKYAPTTGYRYDGLYDVVDREHIKGKSGFKICRFTLKRHVEADRISRSGEYRRPS</sequence>
<name>A0A8H5GAS2_9AGAR</name>
<proteinExistence type="predicted"/>
<reference evidence="5 6" key="1">
    <citation type="journal article" date="2020" name="ISME J.">
        <title>Uncovering the hidden diversity of litter-decomposition mechanisms in mushroom-forming fungi.</title>
        <authorList>
            <person name="Floudas D."/>
            <person name="Bentzer J."/>
            <person name="Ahren D."/>
            <person name="Johansson T."/>
            <person name="Persson P."/>
            <person name="Tunlid A."/>
        </authorList>
    </citation>
    <scope>NUCLEOTIDE SEQUENCE [LARGE SCALE GENOMIC DNA]</scope>
    <source>
        <strain evidence="5 6">CBS 291.85</strain>
    </source>
</reference>
<evidence type="ECO:0000256" key="3">
    <source>
        <dbReference type="SAM" id="MobiDB-lite"/>
    </source>
</evidence>
<protein>
    <recommendedName>
        <fullName evidence="4">YDG domain-containing protein</fullName>
    </recommendedName>
</protein>
<dbReference type="PANTHER" id="PTHR14140">
    <property type="entry name" value="E3 UBIQUITIN-PROTEIN LIGASE UHRF-RELATED"/>
    <property type="match status" value="1"/>
</dbReference>
<evidence type="ECO:0000256" key="2">
    <source>
        <dbReference type="PROSITE-ProRule" id="PRU00358"/>
    </source>
</evidence>
<gene>
    <name evidence="5" type="ORF">D9758_006159</name>
</gene>
<feature type="region of interest" description="Disordered" evidence="3">
    <location>
        <begin position="1"/>
        <end position="49"/>
    </location>
</feature>
<dbReference type="InterPro" id="IPR015947">
    <property type="entry name" value="PUA-like_sf"/>
</dbReference>
<dbReference type="OrthoDB" id="2270193at2759"/>
<feature type="domain" description="YDG" evidence="4">
    <location>
        <begin position="49"/>
        <end position="195"/>
    </location>
</feature>
<organism evidence="5 6">
    <name type="scientific">Tetrapyrgos nigripes</name>
    <dbReference type="NCBI Taxonomy" id="182062"/>
    <lineage>
        <taxon>Eukaryota</taxon>
        <taxon>Fungi</taxon>
        <taxon>Dikarya</taxon>
        <taxon>Basidiomycota</taxon>
        <taxon>Agaricomycotina</taxon>
        <taxon>Agaricomycetes</taxon>
        <taxon>Agaricomycetidae</taxon>
        <taxon>Agaricales</taxon>
        <taxon>Marasmiineae</taxon>
        <taxon>Marasmiaceae</taxon>
        <taxon>Tetrapyrgos</taxon>
    </lineage>
</organism>
<comment type="caution">
    <text evidence="5">The sequence shown here is derived from an EMBL/GenBank/DDBJ whole genome shotgun (WGS) entry which is preliminary data.</text>
</comment>
<dbReference type="SMART" id="SM00466">
    <property type="entry name" value="SRA"/>
    <property type="match status" value="1"/>
</dbReference>
<keyword evidence="1 2" id="KW-0539">Nucleus</keyword>
<keyword evidence="6" id="KW-1185">Reference proteome</keyword>
<dbReference type="PROSITE" id="PS51015">
    <property type="entry name" value="YDG"/>
    <property type="match status" value="1"/>
</dbReference>
<dbReference type="SUPFAM" id="SSF88697">
    <property type="entry name" value="PUA domain-like"/>
    <property type="match status" value="1"/>
</dbReference>
<dbReference type="InterPro" id="IPR045134">
    <property type="entry name" value="UHRF1/2-like"/>
</dbReference>
<dbReference type="PANTHER" id="PTHR14140:SF27">
    <property type="entry name" value="OS04G0289800 PROTEIN"/>
    <property type="match status" value="1"/>
</dbReference>
<evidence type="ECO:0000259" key="4">
    <source>
        <dbReference type="PROSITE" id="PS51015"/>
    </source>
</evidence>
<dbReference type="EMBL" id="JAACJM010000040">
    <property type="protein sequence ID" value="KAF5361534.1"/>
    <property type="molecule type" value="Genomic_DNA"/>
</dbReference>
<dbReference type="GO" id="GO:0005634">
    <property type="term" value="C:nucleus"/>
    <property type="evidence" value="ECO:0007669"/>
    <property type="project" value="UniProtKB-SubCell"/>
</dbReference>